<dbReference type="SUPFAM" id="SSF55781">
    <property type="entry name" value="GAF domain-like"/>
    <property type="match status" value="1"/>
</dbReference>
<evidence type="ECO:0000313" key="5">
    <source>
        <dbReference type="Proteomes" id="UP000189670"/>
    </source>
</evidence>
<evidence type="ECO:0000256" key="1">
    <source>
        <dbReference type="ARBA" id="ARBA00022679"/>
    </source>
</evidence>
<reference evidence="5" key="1">
    <citation type="submission" date="2012-11" db="EMBL/GenBank/DDBJ databases">
        <authorList>
            <person name="Lucero-Rivera Y.E."/>
            <person name="Tovar-Ramirez D."/>
        </authorList>
    </citation>
    <scope>NUCLEOTIDE SEQUENCE [LARGE SCALE GENOMIC DNA]</scope>
    <source>
        <strain evidence="5">Araruama</strain>
    </source>
</reference>
<dbReference type="Gene3D" id="3.30.450.40">
    <property type="match status" value="2"/>
</dbReference>
<dbReference type="InterPro" id="IPR011006">
    <property type="entry name" value="CheY-like_superfamily"/>
</dbReference>
<evidence type="ECO:0000256" key="2">
    <source>
        <dbReference type="ARBA" id="ARBA00022777"/>
    </source>
</evidence>
<dbReference type="Gene3D" id="3.40.50.2300">
    <property type="match status" value="1"/>
</dbReference>
<organism evidence="4 5">
    <name type="scientific">Candidatus Magnetoglobus multicellularis str. Araruama</name>
    <dbReference type="NCBI Taxonomy" id="890399"/>
    <lineage>
        <taxon>Bacteria</taxon>
        <taxon>Pseudomonadati</taxon>
        <taxon>Thermodesulfobacteriota</taxon>
        <taxon>Desulfobacteria</taxon>
        <taxon>Desulfobacterales</taxon>
        <taxon>Desulfobacteraceae</taxon>
        <taxon>Candidatus Magnetoglobus</taxon>
    </lineage>
</organism>
<keyword evidence="1" id="KW-0808">Transferase</keyword>
<sequence length="468" mass="54945">MDSRRTNLETYFSCIPKYCLHKNKYSSPFYYQKMNDLYILFIHISWRIMMNKFSKKYILIASDIEDKQVNLKEWLQKNNYQTKVTYTDYVINELFKKPRGYYDLLLLDDTDRYNVLKILPEIRLNNPEMPILFICKERSLGLEAIEEGIYTYLLDNFKKNDIIDTINDLMSQDKSLQLVSSNVCELLKVPLCLIWTLDRQKGLFKIQAWNGKINSTFRKNATLDYYSRASWDFFKQAIPLSISDVRNNKLAPNYKHHNDARKSGLCSLLTSPMIFQGKIYGIIDAYSIDDKIEYTRHHNRLLHSFASQAAMILNNQEMLQSSYTLREINDELSDAQNLDPKLAKEILYKMIYISGADSICIYELDRQNSRLKYFCSAGFNFKIHKKLNLKQNLSWKELTREVSIIEKTLIGGKYSIDSPSFTCEKIHVIQRRGVSLGAIVVNKKIEKNFSDDEDKMISKFSDHMASFF</sequence>
<dbReference type="SUPFAM" id="SSF52172">
    <property type="entry name" value="CheY-like"/>
    <property type="match status" value="1"/>
</dbReference>
<gene>
    <name evidence="4" type="ORF">OMM_04410</name>
</gene>
<evidence type="ECO:0000259" key="3">
    <source>
        <dbReference type="SMART" id="SM00065"/>
    </source>
</evidence>
<dbReference type="InterPro" id="IPR003018">
    <property type="entry name" value="GAF"/>
</dbReference>
<dbReference type="SMART" id="SM00065">
    <property type="entry name" value="GAF"/>
    <property type="match status" value="1"/>
</dbReference>
<comment type="caution">
    <text evidence="4">The sequence shown here is derived from an EMBL/GenBank/DDBJ whole genome shotgun (WGS) entry which is preliminary data.</text>
</comment>
<keyword evidence="2" id="KW-0418">Kinase</keyword>
<protein>
    <recommendedName>
        <fullName evidence="3">GAF domain-containing protein</fullName>
    </recommendedName>
</protein>
<name>A0A1V1P1L2_9BACT</name>
<accession>A0A1V1P1L2</accession>
<evidence type="ECO:0000313" key="4">
    <source>
        <dbReference type="EMBL" id="ETR68698.1"/>
    </source>
</evidence>
<dbReference type="GO" id="GO:0016301">
    <property type="term" value="F:kinase activity"/>
    <property type="evidence" value="ECO:0007669"/>
    <property type="project" value="UniProtKB-KW"/>
</dbReference>
<feature type="domain" description="GAF" evidence="3">
    <location>
        <begin position="171"/>
        <end position="323"/>
    </location>
</feature>
<dbReference type="EMBL" id="ATBP01000859">
    <property type="protein sequence ID" value="ETR68698.1"/>
    <property type="molecule type" value="Genomic_DNA"/>
</dbReference>
<dbReference type="Proteomes" id="UP000189670">
    <property type="component" value="Unassembled WGS sequence"/>
</dbReference>
<dbReference type="AlphaFoldDB" id="A0A1V1P1L2"/>
<dbReference type="Pfam" id="PF01590">
    <property type="entry name" value="GAF"/>
    <property type="match status" value="1"/>
</dbReference>
<dbReference type="InterPro" id="IPR029016">
    <property type="entry name" value="GAF-like_dom_sf"/>
</dbReference>
<proteinExistence type="predicted"/>